<dbReference type="PANTHER" id="PTHR33525:SF4">
    <property type="entry name" value="CYCLIC DI-GMP PHOSPHODIESTERASE CDGJ"/>
    <property type="match status" value="1"/>
</dbReference>
<gene>
    <name evidence="2" type="ORF">HP555_07780</name>
</gene>
<evidence type="ECO:0000313" key="2">
    <source>
        <dbReference type="EMBL" id="QQG65767.1"/>
    </source>
</evidence>
<dbReference type="Pfam" id="PF08668">
    <property type="entry name" value="HDOD"/>
    <property type="match status" value="1"/>
</dbReference>
<dbReference type="SUPFAM" id="SSF109604">
    <property type="entry name" value="HD-domain/PDEase-like"/>
    <property type="match status" value="1"/>
</dbReference>
<dbReference type="SUPFAM" id="SSF141868">
    <property type="entry name" value="EAL domain-like"/>
    <property type="match status" value="1"/>
</dbReference>
<dbReference type="PROSITE" id="PS51833">
    <property type="entry name" value="HDOD"/>
    <property type="match status" value="1"/>
</dbReference>
<dbReference type="InterPro" id="IPR052340">
    <property type="entry name" value="RNase_Y/CdgJ"/>
</dbReference>
<dbReference type="PANTHER" id="PTHR33525">
    <property type="match status" value="1"/>
</dbReference>
<dbReference type="InterPro" id="IPR013976">
    <property type="entry name" value="HDOD"/>
</dbReference>
<dbReference type="InterPro" id="IPR001633">
    <property type="entry name" value="EAL_dom"/>
</dbReference>
<accession>A0A7T6AQP8</accession>
<reference evidence="2 3" key="1">
    <citation type="submission" date="2020-05" db="EMBL/GenBank/DDBJ databases">
        <title>Complete genome of Desulfobulbus oligotrophicus.</title>
        <authorList>
            <person name="Podar M."/>
        </authorList>
    </citation>
    <scope>NUCLEOTIDE SEQUENCE [LARGE SCALE GENOMIC DNA]</scope>
    <source>
        <strain evidence="2 3">Prop6</strain>
    </source>
</reference>
<dbReference type="Pfam" id="PF00563">
    <property type="entry name" value="EAL"/>
    <property type="match status" value="1"/>
</dbReference>
<organism evidence="2 3">
    <name type="scientific">Desulfobulbus oligotrophicus</name>
    <dbReference type="NCBI Taxonomy" id="1909699"/>
    <lineage>
        <taxon>Bacteria</taxon>
        <taxon>Pseudomonadati</taxon>
        <taxon>Thermodesulfobacteriota</taxon>
        <taxon>Desulfobulbia</taxon>
        <taxon>Desulfobulbales</taxon>
        <taxon>Desulfobulbaceae</taxon>
        <taxon>Desulfobulbus</taxon>
    </lineage>
</organism>
<dbReference type="InterPro" id="IPR035919">
    <property type="entry name" value="EAL_sf"/>
</dbReference>
<proteinExistence type="predicted"/>
<dbReference type="Gene3D" id="1.10.3210.10">
    <property type="entry name" value="Hypothetical protein af1432"/>
    <property type="match status" value="1"/>
</dbReference>
<evidence type="ECO:0000259" key="1">
    <source>
        <dbReference type="PROSITE" id="PS51833"/>
    </source>
</evidence>
<keyword evidence="3" id="KW-1185">Reference proteome</keyword>
<dbReference type="EMBL" id="CP054140">
    <property type="protein sequence ID" value="QQG65767.1"/>
    <property type="molecule type" value="Genomic_DNA"/>
</dbReference>
<sequence>MNVHITRQPVFDIHKNLFAYQLLYNKTVACSPPDQSNDRITARLLSTSFLTEDIEKITGSKPCFINFTTNLLVKEIAQAFPKQKMIIDIPNISSPDPEVLAACYSLSQNGYILAIDDFVHSEEALPLVALVNIIKINWQRSTPEQIQQMRQQLAGLHLKYLAQNIEEHQEFEQAGRLGFNYFQGYFFARPEPLQLTEVAPSKANLLRLLAEVNSPNITTSRLEEIIATDVVLTFKLLRYINSAFFYLLKEVESVRQAITYLGEEKIQRFVTLVLISELAESKPRELMRLSIVRARFCELIAGQCPQDVSASELFLLGLFSLIDAIVDIPMVQAMEKLPLSGAIKDVLILGQGAYQPFLEIVAAYERGNWQRCLAAGKELEVDCTKLPRLYLEAIQFAGTIV</sequence>
<dbReference type="Proteomes" id="UP000596092">
    <property type="component" value="Chromosome"/>
</dbReference>
<dbReference type="Gene3D" id="3.20.20.450">
    <property type="entry name" value="EAL domain"/>
    <property type="match status" value="1"/>
</dbReference>
<feature type="domain" description="HDOD" evidence="1">
    <location>
        <begin position="198"/>
        <end position="385"/>
    </location>
</feature>
<dbReference type="InterPro" id="IPR014408">
    <property type="entry name" value="dGMP_Pdiesterase_EAL/HD-GYP"/>
</dbReference>
<dbReference type="RefSeq" id="WP_199261232.1">
    <property type="nucleotide sequence ID" value="NZ_CP054140.1"/>
</dbReference>
<evidence type="ECO:0000313" key="3">
    <source>
        <dbReference type="Proteomes" id="UP000596092"/>
    </source>
</evidence>
<dbReference type="PIRSF" id="PIRSF003180">
    <property type="entry name" value="DiGMPpdiest_YuxH"/>
    <property type="match status" value="1"/>
</dbReference>
<dbReference type="KEGG" id="dog:HP555_07780"/>
<name>A0A7T6AQP8_9BACT</name>
<protein>
    <submittedName>
        <fullName evidence="2">HDOD domain-containing protein</fullName>
    </submittedName>
</protein>
<dbReference type="AlphaFoldDB" id="A0A7T6AQP8"/>